<dbReference type="RefSeq" id="XP_043037356.1">
    <property type="nucleotide sequence ID" value="XM_043180427.1"/>
</dbReference>
<dbReference type="GeneID" id="66102723"/>
<gene>
    <name evidence="1" type="ORF">BT62DRAFT_302796</name>
</gene>
<dbReference type="Proteomes" id="UP000812287">
    <property type="component" value="Unassembled WGS sequence"/>
</dbReference>
<dbReference type="AlphaFoldDB" id="A0A9P8AQH3"/>
<reference evidence="1" key="1">
    <citation type="submission" date="2020-11" db="EMBL/GenBank/DDBJ databases">
        <title>Adaptations for nitrogen fixation in a non-lichenized fungal sporocarp promotes dispersal by wood-feeding termites.</title>
        <authorList>
            <consortium name="DOE Joint Genome Institute"/>
            <person name="Koch R.A."/>
            <person name="Yoon G."/>
            <person name="Arayal U."/>
            <person name="Lail K."/>
            <person name="Amirebrahimi M."/>
            <person name="Labutti K."/>
            <person name="Lipzen A."/>
            <person name="Riley R."/>
            <person name="Barry K."/>
            <person name="Henrissat B."/>
            <person name="Grigoriev I.V."/>
            <person name="Herr J.R."/>
            <person name="Aime M.C."/>
        </authorList>
    </citation>
    <scope>NUCLEOTIDE SEQUENCE</scope>
    <source>
        <strain evidence="1">MCA 3950</strain>
    </source>
</reference>
<protein>
    <submittedName>
        <fullName evidence="1">Uncharacterized protein</fullName>
    </submittedName>
</protein>
<accession>A0A9P8AQH3</accession>
<name>A0A9P8AQH3_9AGAR</name>
<dbReference type="EMBL" id="MU250542">
    <property type="protein sequence ID" value="KAG7443856.1"/>
    <property type="molecule type" value="Genomic_DNA"/>
</dbReference>
<comment type="caution">
    <text evidence="1">The sequence shown here is derived from an EMBL/GenBank/DDBJ whole genome shotgun (WGS) entry which is preliminary data.</text>
</comment>
<evidence type="ECO:0000313" key="1">
    <source>
        <dbReference type="EMBL" id="KAG7443856.1"/>
    </source>
</evidence>
<evidence type="ECO:0000313" key="2">
    <source>
        <dbReference type="Proteomes" id="UP000812287"/>
    </source>
</evidence>
<keyword evidence="2" id="KW-1185">Reference proteome</keyword>
<proteinExistence type="predicted"/>
<sequence>MQSISAATILAYKGSVIIFRYPLGASTVDPQFAEDMEHSKPDRNAKTNGNREEAEELCEVGCIVDEEEDKHKNVTKALEQCIIAFLIIHDDDGFYLCSLLGKMKERMLNPPLIISEMIFQGAFRSRLSSDPRLFSRIRLVLVPALSDPFSLIV</sequence>
<organism evidence="1 2">
    <name type="scientific">Guyanagaster necrorhizus</name>
    <dbReference type="NCBI Taxonomy" id="856835"/>
    <lineage>
        <taxon>Eukaryota</taxon>
        <taxon>Fungi</taxon>
        <taxon>Dikarya</taxon>
        <taxon>Basidiomycota</taxon>
        <taxon>Agaricomycotina</taxon>
        <taxon>Agaricomycetes</taxon>
        <taxon>Agaricomycetidae</taxon>
        <taxon>Agaricales</taxon>
        <taxon>Marasmiineae</taxon>
        <taxon>Physalacriaceae</taxon>
        <taxon>Guyanagaster</taxon>
    </lineage>
</organism>